<sequence>MYSRPSKVLTRRSPFFIVLAFLITLLWRRRMADNHGFVANPWNRHASRQHSPTLANLSLGSSKPPGSNHSRALIIPRLQREDADWVSTQLVDVEAFVYVVDDPHAPLHPPLNKGHEAMVYLTYLIDHYENLPDIMIFMHSHRIGWHNEHALAMDAVAHINRLNSERVTREGYMNLRCNWDPGCPAWLHPGKTEADTGKPEEANLATAWRALFPGIEVPEVLAQACCAQFAISRARARARAIPRDRYGFYRDWILRTELSDSISGRVWEYLWQVLFAGQTVFCPAKHACYCDGYGLCFGGAEGVDEYLGLLRREEGLKKDLEKWRRLAGAVADAESEGKSRKEIEDMEQPELGKGALLEAQVEASKQELTKILARAQERGRDPRIRAQEAGREWKEGDGF</sequence>
<gene>
    <name evidence="2" type="ORF">I7I52_07988</name>
</gene>
<feature type="region of interest" description="Disordered" evidence="1">
    <location>
        <begin position="379"/>
        <end position="399"/>
    </location>
</feature>
<evidence type="ECO:0000313" key="2">
    <source>
        <dbReference type="EMBL" id="KAG5290846.1"/>
    </source>
</evidence>
<proteinExistence type="predicted"/>
<dbReference type="Pfam" id="PF11913">
    <property type="entry name" value="DUF3431"/>
    <property type="match status" value="1"/>
</dbReference>
<dbReference type="PANTHER" id="PTHR37490:SF3">
    <property type="entry name" value="DUF3431 DOMAIN CONTAINING PROTEIN"/>
    <property type="match status" value="1"/>
</dbReference>
<comment type="caution">
    <text evidence="2">The sequence shown here is derived from an EMBL/GenBank/DDBJ whole genome shotgun (WGS) entry which is preliminary data.</text>
</comment>
<dbReference type="PANTHER" id="PTHR37490">
    <property type="entry name" value="EXPRESSED PROTEIN"/>
    <property type="match status" value="1"/>
</dbReference>
<evidence type="ECO:0000256" key="1">
    <source>
        <dbReference type="SAM" id="MobiDB-lite"/>
    </source>
</evidence>
<dbReference type="InterPro" id="IPR021838">
    <property type="entry name" value="DUF3431"/>
</dbReference>
<accession>A0A8H7YGR9</accession>
<organism evidence="2 3">
    <name type="scientific">Ajellomyces capsulatus</name>
    <name type="common">Darling's disease fungus</name>
    <name type="synonym">Histoplasma capsulatum</name>
    <dbReference type="NCBI Taxonomy" id="5037"/>
    <lineage>
        <taxon>Eukaryota</taxon>
        <taxon>Fungi</taxon>
        <taxon>Dikarya</taxon>
        <taxon>Ascomycota</taxon>
        <taxon>Pezizomycotina</taxon>
        <taxon>Eurotiomycetes</taxon>
        <taxon>Eurotiomycetidae</taxon>
        <taxon>Onygenales</taxon>
        <taxon>Ajellomycetaceae</taxon>
        <taxon>Histoplasma</taxon>
    </lineage>
</organism>
<protein>
    <submittedName>
        <fullName evidence="2">Uncharacterized protein</fullName>
    </submittedName>
</protein>
<dbReference type="AlphaFoldDB" id="A0A8H7YGR9"/>
<dbReference type="OrthoDB" id="426718at2759"/>
<dbReference type="VEuPathDB" id="FungiDB:I7I52_07988"/>
<evidence type="ECO:0000313" key="3">
    <source>
        <dbReference type="Proteomes" id="UP000670092"/>
    </source>
</evidence>
<reference evidence="2 3" key="1">
    <citation type="submission" date="2021-01" db="EMBL/GenBank/DDBJ databases">
        <title>Chromosome-level genome assembly of a human fungal pathogen reveals clustering of transcriptionally co-regulated genes.</title>
        <authorList>
            <person name="Voorhies M."/>
            <person name="Cohen S."/>
            <person name="Shea T.P."/>
            <person name="Petrus S."/>
            <person name="Munoz J.F."/>
            <person name="Poplawski S."/>
            <person name="Goldman W.E."/>
            <person name="Michael T."/>
            <person name="Cuomo C.A."/>
            <person name="Sil A."/>
            <person name="Beyhan S."/>
        </authorList>
    </citation>
    <scope>NUCLEOTIDE SEQUENCE [LARGE SCALE GENOMIC DNA]</scope>
    <source>
        <strain evidence="2 3">G184AR</strain>
    </source>
</reference>
<dbReference type="Proteomes" id="UP000670092">
    <property type="component" value="Unassembled WGS sequence"/>
</dbReference>
<name>A0A8H7YGR9_AJECA</name>
<dbReference type="EMBL" id="JAEVHI010000005">
    <property type="protein sequence ID" value="KAG5290846.1"/>
    <property type="molecule type" value="Genomic_DNA"/>
</dbReference>